<dbReference type="SUPFAM" id="SSF50129">
    <property type="entry name" value="GroES-like"/>
    <property type="match status" value="1"/>
</dbReference>
<dbReference type="EMBL" id="CAJPIZ010011066">
    <property type="protein sequence ID" value="CAG2112920.1"/>
    <property type="molecule type" value="Genomic_DNA"/>
</dbReference>
<dbReference type="Proteomes" id="UP000759131">
    <property type="component" value="Unassembled WGS sequence"/>
</dbReference>
<keyword evidence="3" id="KW-0479">Metal-binding</keyword>
<keyword evidence="4" id="KW-0862">Zinc</keyword>
<dbReference type="OrthoDB" id="1879366at2759"/>
<reference evidence="7" key="1">
    <citation type="submission" date="2020-11" db="EMBL/GenBank/DDBJ databases">
        <authorList>
            <person name="Tran Van P."/>
        </authorList>
    </citation>
    <scope>NUCLEOTIDE SEQUENCE</scope>
</reference>
<dbReference type="Gene3D" id="3.40.50.720">
    <property type="entry name" value="NAD(P)-binding Rossmann-like Domain"/>
    <property type="match status" value="1"/>
</dbReference>
<protein>
    <recommendedName>
        <fullName evidence="6">Alcohol dehydrogenase-like N-terminal domain-containing protein</fullName>
    </recommendedName>
</protein>
<evidence type="ECO:0000256" key="4">
    <source>
        <dbReference type="ARBA" id="ARBA00022833"/>
    </source>
</evidence>
<dbReference type="EMBL" id="OC865641">
    <property type="protein sequence ID" value="CAD7632490.1"/>
    <property type="molecule type" value="Genomic_DNA"/>
</dbReference>
<dbReference type="GO" id="GO:0046872">
    <property type="term" value="F:metal ion binding"/>
    <property type="evidence" value="ECO:0007669"/>
    <property type="project" value="UniProtKB-KW"/>
</dbReference>
<evidence type="ECO:0000256" key="2">
    <source>
        <dbReference type="ARBA" id="ARBA00008072"/>
    </source>
</evidence>
<keyword evidence="8" id="KW-1185">Reference proteome</keyword>
<keyword evidence="5" id="KW-0560">Oxidoreductase</keyword>
<evidence type="ECO:0000256" key="3">
    <source>
        <dbReference type="ARBA" id="ARBA00022723"/>
    </source>
</evidence>
<dbReference type="GO" id="GO:0016491">
    <property type="term" value="F:oxidoreductase activity"/>
    <property type="evidence" value="ECO:0007669"/>
    <property type="project" value="UniProtKB-KW"/>
</dbReference>
<dbReference type="InterPro" id="IPR011032">
    <property type="entry name" value="GroES-like_sf"/>
</dbReference>
<dbReference type="InterPro" id="IPR013154">
    <property type="entry name" value="ADH-like_N"/>
</dbReference>
<comment type="cofactor">
    <cofactor evidence="1">
        <name>Zn(2+)</name>
        <dbReference type="ChEBI" id="CHEBI:29105"/>
    </cofactor>
</comment>
<gene>
    <name evidence="7" type="ORF">OSB1V03_LOCUS12893</name>
</gene>
<dbReference type="PROSITE" id="PS51257">
    <property type="entry name" value="PROKAR_LIPOPROTEIN"/>
    <property type="match status" value="1"/>
</dbReference>
<accession>A0A7R9L0K9</accession>
<dbReference type="Gene3D" id="3.90.180.10">
    <property type="entry name" value="Medium-chain alcohol dehydrogenases, catalytic domain"/>
    <property type="match status" value="1"/>
</dbReference>
<dbReference type="SUPFAM" id="SSF51735">
    <property type="entry name" value="NAD(P)-binding Rossmann-fold domains"/>
    <property type="match status" value="1"/>
</dbReference>
<evidence type="ECO:0000313" key="7">
    <source>
        <dbReference type="EMBL" id="CAD7632490.1"/>
    </source>
</evidence>
<dbReference type="PANTHER" id="PTHR43161">
    <property type="entry name" value="SORBITOL DEHYDROGENASE"/>
    <property type="match status" value="1"/>
</dbReference>
<name>A0A7R9L0K9_9ACAR</name>
<evidence type="ECO:0000256" key="5">
    <source>
        <dbReference type="ARBA" id="ARBA00023002"/>
    </source>
</evidence>
<sequence>MKNKKIVKKGNNLSAWVIGCVVSPQCPVVCVCVTCKEGQYNLCEHMLCHATPPQHGSLTQLFIHPKDFTFKLPDNLTDEEGAMIEPLSVSVYAVQRSGVTAGSSVMVTGCGPIGFFQTMVSKAVLVLDTNCNRLKLAKSIGADEVIQVDRDMTEDNLV</sequence>
<feature type="domain" description="Alcohol dehydrogenase-like N-terminal" evidence="6">
    <location>
        <begin position="6"/>
        <end position="74"/>
    </location>
</feature>
<dbReference type="AlphaFoldDB" id="A0A7R9L0K9"/>
<evidence type="ECO:0000259" key="6">
    <source>
        <dbReference type="Pfam" id="PF08240"/>
    </source>
</evidence>
<evidence type="ECO:0000313" key="8">
    <source>
        <dbReference type="Proteomes" id="UP000759131"/>
    </source>
</evidence>
<comment type="similarity">
    <text evidence="2">Belongs to the zinc-containing alcohol dehydrogenase family.</text>
</comment>
<proteinExistence type="inferred from homology"/>
<dbReference type="Pfam" id="PF08240">
    <property type="entry name" value="ADH_N"/>
    <property type="match status" value="1"/>
</dbReference>
<dbReference type="InterPro" id="IPR036291">
    <property type="entry name" value="NAD(P)-bd_dom_sf"/>
</dbReference>
<organism evidence="7">
    <name type="scientific">Medioppia subpectinata</name>
    <dbReference type="NCBI Taxonomy" id="1979941"/>
    <lineage>
        <taxon>Eukaryota</taxon>
        <taxon>Metazoa</taxon>
        <taxon>Ecdysozoa</taxon>
        <taxon>Arthropoda</taxon>
        <taxon>Chelicerata</taxon>
        <taxon>Arachnida</taxon>
        <taxon>Acari</taxon>
        <taxon>Acariformes</taxon>
        <taxon>Sarcoptiformes</taxon>
        <taxon>Oribatida</taxon>
        <taxon>Brachypylina</taxon>
        <taxon>Oppioidea</taxon>
        <taxon>Oppiidae</taxon>
        <taxon>Medioppia</taxon>
    </lineage>
</organism>
<evidence type="ECO:0000256" key="1">
    <source>
        <dbReference type="ARBA" id="ARBA00001947"/>
    </source>
</evidence>
<dbReference type="PANTHER" id="PTHR43161:SF9">
    <property type="entry name" value="SORBITOL DEHYDROGENASE"/>
    <property type="match status" value="1"/>
</dbReference>